<reference evidence="2" key="1">
    <citation type="submission" date="2019-06" db="EMBL/GenBank/DDBJ databases">
        <authorList>
            <person name="Zheng W."/>
        </authorList>
    </citation>
    <scope>NUCLEOTIDE SEQUENCE</scope>
    <source>
        <strain evidence="2">QDHG01</strain>
    </source>
</reference>
<dbReference type="EMBL" id="RRYP01007083">
    <property type="protein sequence ID" value="TNV80749.1"/>
    <property type="molecule type" value="Genomic_DNA"/>
</dbReference>
<protein>
    <submittedName>
        <fullName evidence="2">Uncharacterized protein</fullName>
    </submittedName>
</protein>
<name>A0A8J8T3E5_HALGN</name>
<comment type="caution">
    <text evidence="2">The sequence shown here is derived from an EMBL/GenBank/DDBJ whole genome shotgun (WGS) entry which is preliminary data.</text>
</comment>
<evidence type="ECO:0000313" key="3">
    <source>
        <dbReference type="Proteomes" id="UP000785679"/>
    </source>
</evidence>
<sequence length="570" mass="64865">MEQQLNPEGGPQTPSKIEMANTSPQQQTPIVIPKLNLPIREETIAEIKKNHLMNSSVIVPTAPSLSARITNSFLNVTTSQELSSMIHQAQLQTVTPNIPEAVKSHFRKHLVSNILESIKIVAEKFNINEKEAFLKIFKTEQKPMVREKAEGAGKIKLAEKACLRKTKRLLKAKCDYSIRDFVLAYAQVLHEQTEIYIQIRDDLDISRSMVSKLQDPKLSLSLSAPSLKAMSKVSPEDDENVALTIIIEQLSHIPINGDTTTPSLTRRFVTYVYFDEEFTFKTKAVALSSKENQINFNVEIESPEMPDGRESMNFKVYEIPQDFISPLLDQSTTSQSDHDIELEQGKLKFIGQIETQIDHILLELLFKATDKPLSEQTYTIEEELFQPFAIDSQDHLSRYCNPQIEECKELLQQVIGLRKPTFKLSFKCSPSEDNGVLERLQEARTLRLRQSVSDFEKIQRDLMKQSQTLKYGVENLFHIRFDPDDGLLLDQRIDGEDVAADKFNESINKSIHGSISSRTGTARSTITYQERLKAKNLIELERYEHQMKDVGQSNQRICGGSCGQLNCIIF</sequence>
<proteinExistence type="predicted"/>
<accession>A0A8J8T3E5</accession>
<gene>
    <name evidence="2" type="ORF">FGO68_gene12276</name>
</gene>
<feature type="region of interest" description="Disordered" evidence="1">
    <location>
        <begin position="1"/>
        <end position="28"/>
    </location>
</feature>
<dbReference type="AlphaFoldDB" id="A0A8J8T3E5"/>
<keyword evidence="3" id="KW-1185">Reference proteome</keyword>
<dbReference type="Proteomes" id="UP000785679">
    <property type="component" value="Unassembled WGS sequence"/>
</dbReference>
<evidence type="ECO:0000256" key="1">
    <source>
        <dbReference type="SAM" id="MobiDB-lite"/>
    </source>
</evidence>
<evidence type="ECO:0000313" key="2">
    <source>
        <dbReference type="EMBL" id="TNV80749.1"/>
    </source>
</evidence>
<organism evidence="2 3">
    <name type="scientific">Halteria grandinella</name>
    <dbReference type="NCBI Taxonomy" id="5974"/>
    <lineage>
        <taxon>Eukaryota</taxon>
        <taxon>Sar</taxon>
        <taxon>Alveolata</taxon>
        <taxon>Ciliophora</taxon>
        <taxon>Intramacronucleata</taxon>
        <taxon>Spirotrichea</taxon>
        <taxon>Stichotrichia</taxon>
        <taxon>Sporadotrichida</taxon>
        <taxon>Halteriidae</taxon>
        <taxon>Halteria</taxon>
    </lineage>
</organism>